<evidence type="ECO:0000313" key="3">
    <source>
        <dbReference type="Proteomes" id="UP000002747"/>
    </source>
</evidence>
<organism evidence="2">
    <name type="scientific">Photorhabdus asymbiotica subsp. asymbiotica (strain ATCC 43949 / 3105-77)</name>
    <name type="common">Xenorhabdus luminescens (strain 2)</name>
    <dbReference type="NCBI Taxonomy" id="553480"/>
    <lineage>
        <taxon>Bacteria</taxon>
        <taxon>Pseudomonadati</taxon>
        <taxon>Pseudomonadota</taxon>
        <taxon>Gammaproteobacteria</taxon>
        <taxon>Enterobacterales</taxon>
        <taxon>Morganellaceae</taxon>
        <taxon>Photorhabdus</taxon>
    </lineage>
</organism>
<evidence type="ECO:0000313" key="1">
    <source>
        <dbReference type="EMBL" id="CAQ84351.1"/>
    </source>
</evidence>
<proteinExistence type="predicted"/>
<dbReference type="AlphaFoldDB" id="B6VKZ4"/>
<reference evidence="2" key="1">
    <citation type="journal article" date="2008" name="Proc. Natl. Acad. Sci. U.S.A.">
        <title>Rapid virulence annotation (RVA): identification of virulence factors using a bacterial genome library and multiple invertebrate hosts.</title>
        <authorList>
            <person name="Waterfield N.R."/>
            <person name="Sanchez-Contreras M."/>
            <person name="Eleftherianos I."/>
            <person name="Dowling A."/>
            <person name="Wilkinson P."/>
            <person name="Parkhill J."/>
            <person name="Thomson N."/>
            <person name="Reynolds S.E."/>
            <person name="Bode H.B."/>
            <person name="Dorus S."/>
            <person name="Ffrench-Constant R.H."/>
        </authorList>
    </citation>
    <scope>NUCLEOTIDE SEQUENCE</scope>
    <source>
        <strain evidence="2">ATCC 43949</strain>
    </source>
</reference>
<sequence>MIMGILTGNDTPIPGKTYIIHPYPAGNYATAVTVASKFHAVPGSVSLAIWESTEPLQQFECVERGNGDYLGFICRASPVNKHGAYLGYNAHEILVCQAQYQKKWEDMVVIKRQSGGFEWCMRKDNHLAFVGVHGSIQLKILRKFTRTWGFTEWSPDL</sequence>
<dbReference type="KEGG" id="pay:PAU_02259"/>
<accession>B6VKZ4</accession>
<accession>C7BKS8</accession>
<protein>
    <submittedName>
        <fullName evidence="2">Uncharacterized protein</fullName>
    </submittedName>
</protein>
<dbReference type="EMBL" id="FM162591">
    <property type="protein sequence ID" value="CAQ84351.1"/>
    <property type="molecule type" value="Genomic_DNA"/>
</dbReference>
<reference evidence="1" key="2">
    <citation type="submission" date="2008-05" db="EMBL/GenBank/DDBJ databases">
        <authorList>
            <person name="Crossman L.C."/>
        </authorList>
    </citation>
    <scope>NUCLEOTIDE SEQUENCE</scope>
    <source>
        <strain evidence="1">ATCC43949</strain>
    </source>
</reference>
<reference evidence="2" key="3">
    <citation type="submission" date="2008-09" db="EMBL/GenBank/DDBJ databases">
        <authorList>
            <person name="Thomson N.R."/>
        </authorList>
    </citation>
    <scope>NUCLEOTIDE SEQUENCE</scope>
    <source>
        <strain evidence="2">ATCC 43949</strain>
    </source>
</reference>
<reference evidence="1 3" key="4">
    <citation type="journal article" date="2009" name="BMC Genomics">
        <title>Comparative genomics of the emerging human pathogen Photorhabdus asymbiotica with the insect pathogen Photorhabdus luminescens.</title>
        <authorList>
            <person name="Wilkinson P."/>
            <person name="Waterfield N.R."/>
            <person name="Crossman L."/>
            <person name="Corton C."/>
            <person name="Sanchez-Contreras M."/>
            <person name="Vlisidou I."/>
            <person name="Barron A."/>
            <person name="Bignell A."/>
            <person name="Clark L."/>
            <person name="Ormond D."/>
            <person name="Mayho M."/>
            <person name="Bason N."/>
            <person name="Smith F."/>
            <person name="Simmonds M."/>
            <person name="Churcher C."/>
            <person name="Harris D."/>
            <person name="Thompson N.R."/>
            <person name="Quail M."/>
            <person name="Parkhill J."/>
            <person name="ffrench-Constant R.H."/>
        </authorList>
    </citation>
    <scope>NUCLEOTIDE SEQUENCE [LARGE SCALE GENOMIC DNA]</scope>
    <source>
        <strain evidence="3">ATCC 43949 / 3105-77</strain>
        <strain evidence="1">ATCC43949</strain>
    </source>
</reference>
<evidence type="ECO:0000313" key="2">
    <source>
        <dbReference type="EMBL" id="CAR66824.1"/>
    </source>
</evidence>
<dbReference type="EMBL" id="FM211047">
    <property type="protein sequence ID" value="CAR66824.1"/>
    <property type="molecule type" value="Genomic_DNA"/>
</dbReference>
<dbReference type="Proteomes" id="UP000002747">
    <property type="component" value="Chromosome"/>
</dbReference>
<gene>
    <name evidence="1" type="ordered locus">PAU_02259</name>
    <name evidence="2" type="ORF">PA-RVA5-3222</name>
</gene>
<name>B6VKZ4_PHOAA</name>